<comment type="similarity">
    <text evidence="2 7">Belongs to the E2F/DP family.</text>
</comment>
<dbReference type="GO" id="GO:0000978">
    <property type="term" value="F:RNA polymerase II cis-regulatory region sequence-specific DNA binding"/>
    <property type="evidence" value="ECO:0007669"/>
    <property type="project" value="InterPro"/>
</dbReference>
<dbReference type="InterPro" id="IPR036388">
    <property type="entry name" value="WH-like_DNA-bd_sf"/>
</dbReference>
<proteinExistence type="inferred from homology"/>
<dbReference type="SUPFAM" id="SSF46785">
    <property type="entry name" value="Winged helix' DNA-binding domain"/>
    <property type="match status" value="1"/>
</dbReference>
<evidence type="ECO:0000256" key="1">
    <source>
        <dbReference type="ARBA" id="ARBA00004123"/>
    </source>
</evidence>
<dbReference type="AlphaFoldDB" id="A0A7J5X7E3"/>
<dbReference type="PANTHER" id="PTHR12081:SF18">
    <property type="entry name" value="TRANSCRIPTION FACTOR E2F2-RELATED"/>
    <property type="match status" value="1"/>
</dbReference>
<sequence>MIQKQPRMDPQGSPPSPDHGPDVETATPEIIPTYKRSLRSLHMLAVKFVRLLQEAKGGELDLRDAIRVLAVGQKRRIYDITNVLEGVGLIEKISKSTVKWKGTITGQHEEVFSNKLFKLKSEVEDLEMMESMLDQQKQWVQNSPAKYQIHLKSINGPIEVVLLNKLSVSSAPVVLPVPPPEDVLQRAKSVMSTSGDTGSSIKPPFSPLLRPSPPPSGNECAYNLDEREGLCDVPMLNV</sequence>
<comment type="caution">
    <text evidence="10">The sequence shown here is derived from an EMBL/GenBank/DDBJ whole genome shotgun (WGS) entry which is preliminary data.</text>
</comment>
<dbReference type="EMBL" id="JAAKFY010000027">
    <property type="protein sequence ID" value="KAF3832587.1"/>
    <property type="molecule type" value="Genomic_DNA"/>
</dbReference>
<evidence type="ECO:0000259" key="9">
    <source>
        <dbReference type="SMART" id="SM01372"/>
    </source>
</evidence>
<dbReference type="InterPro" id="IPR036390">
    <property type="entry name" value="WH_DNA-bd_sf"/>
</dbReference>
<evidence type="ECO:0000313" key="10">
    <source>
        <dbReference type="EMBL" id="KAF3832587.1"/>
    </source>
</evidence>
<organism evidence="10 11">
    <name type="scientific">Dissostichus mawsoni</name>
    <name type="common">Antarctic cod</name>
    <dbReference type="NCBI Taxonomy" id="36200"/>
    <lineage>
        <taxon>Eukaryota</taxon>
        <taxon>Metazoa</taxon>
        <taxon>Chordata</taxon>
        <taxon>Craniata</taxon>
        <taxon>Vertebrata</taxon>
        <taxon>Euteleostomi</taxon>
        <taxon>Actinopterygii</taxon>
        <taxon>Neopterygii</taxon>
        <taxon>Teleostei</taxon>
        <taxon>Neoteleostei</taxon>
        <taxon>Acanthomorphata</taxon>
        <taxon>Eupercaria</taxon>
        <taxon>Perciformes</taxon>
        <taxon>Notothenioidei</taxon>
        <taxon>Nototheniidae</taxon>
        <taxon>Dissostichus</taxon>
    </lineage>
</organism>
<dbReference type="PANTHER" id="PTHR12081">
    <property type="entry name" value="TRANSCRIPTION FACTOR E2F"/>
    <property type="match status" value="1"/>
</dbReference>
<feature type="compositionally biased region" description="Polar residues" evidence="8">
    <location>
        <begin position="190"/>
        <end position="200"/>
    </location>
</feature>
<evidence type="ECO:0000313" key="11">
    <source>
        <dbReference type="Proteomes" id="UP000518266"/>
    </source>
</evidence>
<dbReference type="Pfam" id="PF02319">
    <property type="entry name" value="WHD_E2F_TDP"/>
    <property type="match status" value="1"/>
</dbReference>
<evidence type="ECO:0000256" key="2">
    <source>
        <dbReference type="ARBA" id="ARBA00010940"/>
    </source>
</evidence>
<name>A0A7J5X7E3_DISMA</name>
<dbReference type="SMART" id="SM01372">
    <property type="entry name" value="E2F_TDP"/>
    <property type="match status" value="1"/>
</dbReference>
<evidence type="ECO:0000256" key="6">
    <source>
        <dbReference type="ARBA" id="ARBA00023242"/>
    </source>
</evidence>
<dbReference type="GO" id="GO:0000981">
    <property type="term" value="F:DNA-binding transcription factor activity, RNA polymerase II-specific"/>
    <property type="evidence" value="ECO:0007669"/>
    <property type="project" value="TreeGrafter"/>
</dbReference>
<keyword evidence="4 7" id="KW-0238">DNA-binding</keyword>
<dbReference type="Proteomes" id="UP000518266">
    <property type="component" value="Unassembled WGS sequence"/>
</dbReference>
<feature type="region of interest" description="Disordered" evidence="8">
    <location>
        <begin position="1"/>
        <end position="26"/>
    </location>
</feature>
<evidence type="ECO:0000256" key="5">
    <source>
        <dbReference type="ARBA" id="ARBA00023163"/>
    </source>
</evidence>
<feature type="region of interest" description="Disordered" evidence="8">
    <location>
        <begin position="190"/>
        <end position="218"/>
    </location>
</feature>
<evidence type="ECO:0000256" key="7">
    <source>
        <dbReference type="RuleBase" id="RU003796"/>
    </source>
</evidence>
<gene>
    <name evidence="10" type="ORF">F7725_026252</name>
</gene>
<dbReference type="InterPro" id="IPR037241">
    <property type="entry name" value="E2F-DP_heterodim"/>
</dbReference>
<comment type="subcellular location">
    <subcellularLocation>
        <location evidence="1 7">Nucleus</location>
    </subcellularLocation>
</comment>
<feature type="compositionally biased region" description="Pro residues" evidence="8">
    <location>
        <begin position="204"/>
        <end position="216"/>
    </location>
</feature>
<evidence type="ECO:0000256" key="4">
    <source>
        <dbReference type="ARBA" id="ARBA00023125"/>
    </source>
</evidence>
<evidence type="ECO:0000256" key="8">
    <source>
        <dbReference type="SAM" id="MobiDB-lite"/>
    </source>
</evidence>
<keyword evidence="11" id="KW-1185">Reference proteome</keyword>
<accession>A0A7J5X7E3</accession>
<protein>
    <recommendedName>
        <fullName evidence="9">E2F/DP family winged-helix DNA-binding domain-containing protein</fullName>
    </recommendedName>
</protein>
<keyword evidence="5 7" id="KW-0804">Transcription</keyword>
<dbReference type="FunFam" id="1.10.10.10:FF:000458">
    <property type="entry name" value="E2F-like (Mammalian transcription factor)"/>
    <property type="match status" value="1"/>
</dbReference>
<dbReference type="InterPro" id="IPR015633">
    <property type="entry name" value="E2F"/>
</dbReference>
<keyword evidence="3 7" id="KW-0805">Transcription regulation</keyword>
<dbReference type="Gene3D" id="1.10.10.10">
    <property type="entry name" value="Winged helix-like DNA-binding domain superfamily/Winged helix DNA-binding domain"/>
    <property type="match status" value="1"/>
</dbReference>
<dbReference type="InterPro" id="IPR003316">
    <property type="entry name" value="E2F_WHTH_DNA-bd_dom"/>
</dbReference>
<dbReference type="OrthoDB" id="1743261at2759"/>
<keyword evidence="6 7" id="KW-0539">Nucleus</keyword>
<evidence type="ECO:0000256" key="3">
    <source>
        <dbReference type="ARBA" id="ARBA00023015"/>
    </source>
</evidence>
<dbReference type="SUPFAM" id="SSF144074">
    <property type="entry name" value="E2F-DP heterodimerization region"/>
    <property type="match status" value="1"/>
</dbReference>
<feature type="domain" description="E2F/DP family winged-helix DNA-binding" evidence="9">
    <location>
        <begin position="36"/>
        <end position="102"/>
    </location>
</feature>
<reference evidence="10 11" key="1">
    <citation type="submission" date="2020-03" db="EMBL/GenBank/DDBJ databases">
        <title>Dissostichus mawsoni Genome sequencing and assembly.</title>
        <authorList>
            <person name="Park H."/>
        </authorList>
    </citation>
    <scope>NUCLEOTIDE SEQUENCE [LARGE SCALE GENOMIC DNA]</scope>
    <source>
        <strain evidence="10">DM0001</strain>
        <tissue evidence="10">Muscle</tissue>
    </source>
</reference>
<dbReference type="GO" id="GO:0090575">
    <property type="term" value="C:RNA polymerase II transcription regulator complex"/>
    <property type="evidence" value="ECO:0007669"/>
    <property type="project" value="TreeGrafter"/>
</dbReference>